<proteinExistence type="predicted"/>
<dbReference type="EMBL" id="JACHOP010000022">
    <property type="protein sequence ID" value="MBB5759345.1"/>
    <property type="molecule type" value="Genomic_DNA"/>
</dbReference>
<dbReference type="AlphaFoldDB" id="A0A840ZQN2"/>
<reference evidence="1 2" key="1">
    <citation type="submission" date="2020-08" db="EMBL/GenBank/DDBJ databases">
        <title>Genomic Encyclopedia of Type Strains, Phase IV (KMG-IV): sequencing the most valuable type-strain genomes for metagenomic binning, comparative biology and taxonomic classification.</title>
        <authorList>
            <person name="Goeker M."/>
        </authorList>
    </citation>
    <scope>NUCLEOTIDE SEQUENCE [LARGE SCALE GENOMIC DNA]</scope>
    <source>
        <strain evidence="1 2">DSM 2163</strain>
    </source>
</reference>
<protein>
    <submittedName>
        <fullName evidence="1">Uncharacterized protein</fullName>
    </submittedName>
</protein>
<dbReference type="RefSeq" id="WP_183572304.1">
    <property type="nucleotide sequence ID" value="NZ_JACHOP010000022.1"/>
</dbReference>
<name>A0A840ZQN2_9HYPH</name>
<evidence type="ECO:0000313" key="1">
    <source>
        <dbReference type="EMBL" id="MBB5759345.1"/>
    </source>
</evidence>
<organism evidence="1 2">
    <name type="scientific">Methylorubrum rhodinum</name>
    <dbReference type="NCBI Taxonomy" id="29428"/>
    <lineage>
        <taxon>Bacteria</taxon>
        <taxon>Pseudomonadati</taxon>
        <taxon>Pseudomonadota</taxon>
        <taxon>Alphaproteobacteria</taxon>
        <taxon>Hyphomicrobiales</taxon>
        <taxon>Methylobacteriaceae</taxon>
        <taxon>Methylorubrum</taxon>
    </lineage>
</organism>
<comment type="caution">
    <text evidence="1">The sequence shown here is derived from an EMBL/GenBank/DDBJ whole genome shotgun (WGS) entry which is preliminary data.</text>
</comment>
<gene>
    <name evidence="1" type="ORF">HNR00_004079</name>
</gene>
<dbReference type="PROSITE" id="PS51257">
    <property type="entry name" value="PROKAR_LIPOPROTEIN"/>
    <property type="match status" value="1"/>
</dbReference>
<evidence type="ECO:0000313" key="2">
    <source>
        <dbReference type="Proteomes" id="UP000583454"/>
    </source>
</evidence>
<accession>A0A840ZQN2</accession>
<sequence>MMNAGRDLFLQDAFKVGLISPLGHQGSIGCLVWDTSPDGVDVEIDPCAVVPDTVHLSIASLAIDRACAVVEREGCRLHLAYMR</sequence>
<keyword evidence="2" id="KW-1185">Reference proteome</keyword>
<dbReference type="Proteomes" id="UP000583454">
    <property type="component" value="Unassembled WGS sequence"/>
</dbReference>